<feature type="transmembrane region" description="Helical" evidence="1">
    <location>
        <begin position="118"/>
        <end position="140"/>
    </location>
</feature>
<name>A0A5M6ZRL1_9PROT</name>
<protein>
    <submittedName>
        <fullName evidence="2">Uncharacterized protein</fullName>
    </submittedName>
</protein>
<proteinExistence type="predicted"/>
<sequence length="197" mass="21103">MILPAWRFFTHPAAKAGAVFAALVFAYYVITAFVELLTLLTPQTAEIAGRPIQLSRQLSLFNLVSPLSYAFIILAFALMVELGMRIARRAPAALRAGHPGQTSDLTGRMKLMTAPSGVIIGAGLVIVAAFVIDCALFFVFPQNDDFIIGWGPVFEVSREVGMLDTGLLLIVLGVIIAYLARIAARLQVLAGGAEAEL</sequence>
<feature type="transmembrane region" description="Helical" evidence="1">
    <location>
        <begin position="160"/>
        <end position="180"/>
    </location>
</feature>
<dbReference type="AlphaFoldDB" id="A0A5M6ZRL1"/>
<evidence type="ECO:0000313" key="3">
    <source>
        <dbReference type="Proteomes" id="UP000325122"/>
    </source>
</evidence>
<evidence type="ECO:0000256" key="1">
    <source>
        <dbReference type="SAM" id="Phobius"/>
    </source>
</evidence>
<keyword evidence="1" id="KW-0472">Membrane</keyword>
<dbReference type="Proteomes" id="UP000325122">
    <property type="component" value="Unassembled WGS sequence"/>
</dbReference>
<dbReference type="EMBL" id="VWOJ01000001">
    <property type="protein sequence ID" value="KAA5804921.1"/>
    <property type="molecule type" value="Genomic_DNA"/>
</dbReference>
<organism evidence="2 3">
    <name type="scientific">Alkalicaulis satelles</name>
    <dbReference type="NCBI Taxonomy" id="2609175"/>
    <lineage>
        <taxon>Bacteria</taxon>
        <taxon>Pseudomonadati</taxon>
        <taxon>Pseudomonadota</taxon>
        <taxon>Alphaproteobacteria</taxon>
        <taxon>Maricaulales</taxon>
        <taxon>Maricaulaceae</taxon>
        <taxon>Alkalicaulis</taxon>
    </lineage>
</organism>
<reference evidence="2 3" key="1">
    <citation type="submission" date="2019-09" db="EMBL/GenBank/DDBJ databases">
        <authorList>
            <person name="Kevbrin V."/>
            <person name="Grouzdev D.S."/>
        </authorList>
    </citation>
    <scope>NUCLEOTIDE SEQUENCE [LARGE SCALE GENOMIC DNA]</scope>
    <source>
        <strain evidence="2 3">G-192</strain>
    </source>
</reference>
<accession>A0A5M6ZRL1</accession>
<comment type="caution">
    <text evidence="2">The sequence shown here is derived from an EMBL/GenBank/DDBJ whole genome shotgun (WGS) entry which is preliminary data.</text>
</comment>
<evidence type="ECO:0000313" key="2">
    <source>
        <dbReference type="EMBL" id="KAA5804921.1"/>
    </source>
</evidence>
<dbReference type="RefSeq" id="WP_150021952.1">
    <property type="nucleotide sequence ID" value="NZ_VWOJ01000001.1"/>
</dbReference>
<feature type="transmembrane region" description="Helical" evidence="1">
    <location>
        <begin position="60"/>
        <end position="80"/>
    </location>
</feature>
<keyword evidence="1" id="KW-1133">Transmembrane helix</keyword>
<keyword evidence="1" id="KW-0812">Transmembrane</keyword>
<feature type="transmembrane region" description="Helical" evidence="1">
    <location>
        <begin position="16"/>
        <end position="40"/>
    </location>
</feature>
<keyword evidence="3" id="KW-1185">Reference proteome</keyword>
<gene>
    <name evidence="2" type="ORF">F1654_02680</name>
</gene>